<dbReference type="RefSeq" id="WP_163457140.1">
    <property type="nucleotide sequence ID" value="NZ_JAAGOH010000008.1"/>
</dbReference>
<protein>
    <submittedName>
        <fullName evidence="1">Uncharacterized protein</fullName>
    </submittedName>
</protein>
<keyword evidence="2" id="KW-1185">Reference proteome</keyword>
<proteinExistence type="predicted"/>
<accession>A0A7C9PGS1</accession>
<organism evidence="1 2">
    <name type="scientific">Ideonella livida</name>
    <dbReference type="NCBI Taxonomy" id="2707176"/>
    <lineage>
        <taxon>Bacteria</taxon>
        <taxon>Pseudomonadati</taxon>
        <taxon>Pseudomonadota</taxon>
        <taxon>Betaproteobacteria</taxon>
        <taxon>Burkholderiales</taxon>
        <taxon>Sphaerotilaceae</taxon>
        <taxon>Ideonella</taxon>
    </lineage>
</organism>
<dbReference type="EMBL" id="JAAGOH010000008">
    <property type="protein sequence ID" value="NDY91289.1"/>
    <property type="molecule type" value="Genomic_DNA"/>
</dbReference>
<comment type="caution">
    <text evidence="1">The sequence shown here is derived from an EMBL/GenBank/DDBJ whole genome shotgun (WGS) entry which is preliminary data.</text>
</comment>
<dbReference type="AlphaFoldDB" id="A0A7C9PGS1"/>
<name>A0A7C9PGS1_9BURK</name>
<sequence>MSPMATPLPGACHVYLNYWGHFGAEGYHSNAPLAQPAITVRLTLARRFVPP</sequence>
<dbReference type="Proteomes" id="UP000484255">
    <property type="component" value="Unassembled WGS sequence"/>
</dbReference>
<evidence type="ECO:0000313" key="1">
    <source>
        <dbReference type="EMBL" id="NDY91289.1"/>
    </source>
</evidence>
<evidence type="ECO:0000313" key="2">
    <source>
        <dbReference type="Proteomes" id="UP000484255"/>
    </source>
</evidence>
<gene>
    <name evidence="1" type="ORF">G3A44_08815</name>
</gene>
<reference evidence="1 2" key="1">
    <citation type="submission" date="2020-02" db="EMBL/GenBank/DDBJ databases">
        <title>Ideonella bacterium strain TBM-1.</title>
        <authorList>
            <person name="Chen W.-M."/>
        </authorList>
    </citation>
    <scope>NUCLEOTIDE SEQUENCE [LARGE SCALE GENOMIC DNA]</scope>
    <source>
        <strain evidence="1 2">TBM-1</strain>
    </source>
</reference>